<accession>A0ABR8WKA0</accession>
<reference evidence="4 5" key="1">
    <citation type="submission" date="2020-08" db="EMBL/GenBank/DDBJ databases">
        <title>A Genomic Blueprint of the Chicken Gut Microbiome.</title>
        <authorList>
            <person name="Gilroy R."/>
            <person name="Ravi A."/>
            <person name="Getino M."/>
            <person name="Pursley I."/>
            <person name="Horton D.L."/>
            <person name="Alikhan N.-F."/>
            <person name="Baker D."/>
            <person name="Gharbi K."/>
            <person name="Hall N."/>
            <person name="Watson M."/>
            <person name="Adriaenssens E.M."/>
            <person name="Foster-Nyarko E."/>
            <person name="Jarju S."/>
            <person name="Secka A."/>
            <person name="Antonio M."/>
            <person name="Oren A."/>
            <person name="Chaudhuri R."/>
            <person name="La Ragione R.M."/>
            <person name="Hildebrand F."/>
            <person name="Pallen M.J."/>
        </authorList>
    </citation>
    <scope>NUCLEOTIDE SEQUENCE [LARGE SCALE GENOMIC DNA]</scope>
    <source>
        <strain evidence="4 5">Sa1CVA4</strain>
    </source>
</reference>
<dbReference type="InterPro" id="IPR000182">
    <property type="entry name" value="GNAT_dom"/>
</dbReference>
<dbReference type="CDD" id="cd04301">
    <property type="entry name" value="NAT_SF"/>
    <property type="match status" value="1"/>
</dbReference>
<evidence type="ECO:0000313" key="4">
    <source>
        <dbReference type="EMBL" id="MBD8017352.1"/>
    </source>
</evidence>
<dbReference type="InterPro" id="IPR050832">
    <property type="entry name" value="Bact_Acetyltransf"/>
</dbReference>
<sequence length="151" mass="17403">MLKILRTTSENPNFKKLVKLLDEYLAIVDGDDHTFYAQFNKIDALQHCIVLFEDENPVGCGALKGYDEETAEIKRMFVRPVSRGKGYASAILTELENWATELSYDSVILETGTKQTEAIKLYEKTYERIENYGQYRDVQTSVCFNKILKNK</sequence>
<dbReference type="PANTHER" id="PTHR43877:SF2">
    <property type="entry name" value="AMINOALKYLPHOSPHONATE N-ACETYLTRANSFERASE-RELATED"/>
    <property type="match status" value="1"/>
</dbReference>
<dbReference type="Proteomes" id="UP000626242">
    <property type="component" value="Unassembled WGS sequence"/>
</dbReference>
<evidence type="ECO:0000259" key="3">
    <source>
        <dbReference type="PROSITE" id="PS51186"/>
    </source>
</evidence>
<keyword evidence="5" id="KW-1185">Reference proteome</keyword>
<dbReference type="EMBL" id="JACSPS010000001">
    <property type="protein sequence ID" value="MBD8017352.1"/>
    <property type="molecule type" value="Genomic_DNA"/>
</dbReference>
<dbReference type="Pfam" id="PF00583">
    <property type="entry name" value="Acetyltransf_1"/>
    <property type="match status" value="1"/>
</dbReference>
<dbReference type="Gene3D" id="3.40.630.30">
    <property type="match status" value="1"/>
</dbReference>
<evidence type="ECO:0000256" key="1">
    <source>
        <dbReference type="ARBA" id="ARBA00022679"/>
    </source>
</evidence>
<organism evidence="4 5">
    <name type="scientific">Kaistella pullorum</name>
    <dbReference type="NCBI Taxonomy" id="2763074"/>
    <lineage>
        <taxon>Bacteria</taxon>
        <taxon>Pseudomonadati</taxon>
        <taxon>Bacteroidota</taxon>
        <taxon>Flavobacteriia</taxon>
        <taxon>Flavobacteriales</taxon>
        <taxon>Weeksellaceae</taxon>
        <taxon>Chryseobacterium group</taxon>
        <taxon>Kaistella</taxon>
    </lineage>
</organism>
<keyword evidence="1" id="KW-0808">Transferase</keyword>
<feature type="domain" description="N-acetyltransferase" evidence="3">
    <location>
        <begin position="3"/>
        <end position="151"/>
    </location>
</feature>
<protein>
    <submittedName>
        <fullName evidence="4">GNAT family N-acetyltransferase</fullName>
    </submittedName>
</protein>
<dbReference type="SUPFAM" id="SSF55729">
    <property type="entry name" value="Acyl-CoA N-acyltransferases (Nat)"/>
    <property type="match status" value="1"/>
</dbReference>
<evidence type="ECO:0000256" key="2">
    <source>
        <dbReference type="ARBA" id="ARBA00023315"/>
    </source>
</evidence>
<name>A0ABR8WKA0_9FLAO</name>
<evidence type="ECO:0000313" key="5">
    <source>
        <dbReference type="Proteomes" id="UP000626242"/>
    </source>
</evidence>
<proteinExistence type="predicted"/>
<comment type="caution">
    <text evidence="4">The sequence shown here is derived from an EMBL/GenBank/DDBJ whole genome shotgun (WGS) entry which is preliminary data.</text>
</comment>
<dbReference type="InterPro" id="IPR016181">
    <property type="entry name" value="Acyl_CoA_acyltransferase"/>
</dbReference>
<dbReference type="PROSITE" id="PS51186">
    <property type="entry name" value="GNAT"/>
    <property type="match status" value="1"/>
</dbReference>
<dbReference type="PANTHER" id="PTHR43877">
    <property type="entry name" value="AMINOALKYLPHOSPHONATE N-ACETYLTRANSFERASE-RELATED-RELATED"/>
    <property type="match status" value="1"/>
</dbReference>
<gene>
    <name evidence="4" type="ORF">H9628_02605</name>
</gene>
<keyword evidence="2" id="KW-0012">Acyltransferase</keyword>